<reference evidence="1 2" key="1">
    <citation type="submission" date="2019-03" db="EMBL/GenBank/DDBJ databases">
        <title>Genomic Encyclopedia of Type Strains, Phase IV (KMG-IV): sequencing the most valuable type-strain genomes for metagenomic binning, comparative biology and taxonomic classification.</title>
        <authorList>
            <person name="Goeker M."/>
        </authorList>
    </citation>
    <scope>NUCLEOTIDE SEQUENCE [LARGE SCALE GENOMIC DNA]</scope>
    <source>
        <strain evidence="1 2">DSM 25903</strain>
    </source>
</reference>
<name>A0A4R7C5Z4_9HYPH</name>
<evidence type="ECO:0008006" key="3">
    <source>
        <dbReference type="Google" id="ProtNLM"/>
    </source>
</evidence>
<comment type="caution">
    <text evidence="1">The sequence shown here is derived from an EMBL/GenBank/DDBJ whole genome shotgun (WGS) entry which is preliminary data.</text>
</comment>
<organism evidence="1 2">
    <name type="scientific">Enterovirga rhinocerotis</name>
    <dbReference type="NCBI Taxonomy" id="1339210"/>
    <lineage>
        <taxon>Bacteria</taxon>
        <taxon>Pseudomonadati</taxon>
        <taxon>Pseudomonadota</taxon>
        <taxon>Alphaproteobacteria</taxon>
        <taxon>Hyphomicrobiales</taxon>
        <taxon>Methylobacteriaceae</taxon>
        <taxon>Enterovirga</taxon>
    </lineage>
</organism>
<protein>
    <recommendedName>
        <fullName evidence="3">VWA domain-containing protein</fullName>
    </recommendedName>
</protein>
<sequence>MTNRPPASLPESRSSAREIDAFLKEAHRVAAPAAGAARLVFALDATMSRQPTWDMASRVQAAMFHAAAAVGGLSVQLVYFRGFRECRASRWVADPRRLAELMGKIRCEAGETQIARVLGHVLEEGGREPIRALVYVGDAMEEGLDGLCAKAGQLGLLGVKAFMFHEGGQDGVAAAYGEIARLTGGAAFAFDSRAPAELEALLRAVAAYAAGGRAELDRLAARDAGARRLAASLPRLGGPGGRP</sequence>
<evidence type="ECO:0000313" key="1">
    <source>
        <dbReference type="EMBL" id="TDR93984.1"/>
    </source>
</evidence>
<dbReference type="AlphaFoldDB" id="A0A4R7C5Z4"/>
<evidence type="ECO:0000313" key="2">
    <source>
        <dbReference type="Proteomes" id="UP000295122"/>
    </source>
</evidence>
<dbReference type="EMBL" id="SNZR01000011">
    <property type="protein sequence ID" value="TDR93984.1"/>
    <property type="molecule type" value="Genomic_DNA"/>
</dbReference>
<accession>A0A4R7C5Z4</accession>
<proteinExistence type="predicted"/>
<gene>
    <name evidence="1" type="ORF">EV668_1253</name>
</gene>
<dbReference type="Proteomes" id="UP000295122">
    <property type="component" value="Unassembled WGS sequence"/>
</dbReference>
<keyword evidence="2" id="KW-1185">Reference proteome</keyword>